<dbReference type="PANTHER" id="PTHR24095:SF110">
    <property type="entry name" value="ACETYL-COENZYME A SYNTHETASE 2-LIKE, MITOCHONDRIAL"/>
    <property type="match status" value="1"/>
</dbReference>
<evidence type="ECO:0000256" key="3">
    <source>
        <dbReference type="ARBA" id="ARBA00022741"/>
    </source>
</evidence>
<evidence type="ECO:0000313" key="8">
    <source>
        <dbReference type="Proteomes" id="UP001162483"/>
    </source>
</evidence>
<evidence type="ECO:0000259" key="6">
    <source>
        <dbReference type="Pfam" id="PF13193"/>
    </source>
</evidence>
<dbReference type="EC" id="6.2.1.1" evidence="1"/>
<feature type="non-terminal residue" evidence="7">
    <location>
        <position position="1"/>
    </location>
</feature>
<dbReference type="InterPro" id="IPR000873">
    <property type="entry name" value="AMP-dep_synth/lig_dom"/>
</dbReference>
<organism evidence="7 8">
    <name type="scientific">Staurois parvus</name>
    <dbReference type="NCBI Taxonomy" id="386267"/>
    <lineage>
        <taxon>Eukaryota</taxon>
        <taxon>Metazoa</taxon>
        <taxon>Chordata</taxon>
        <taxon>Craniata</taxon>
        <taxon>Vertebrata</taxon>
        <taxon>Euteleostomi</taxon>
        <taxon>Amphibia</taxon>
        <taxon>Batrachia</taxon>
        <taxon>Anura</taxon>
        <taxon>Neobatrachia</taxon>
        <taxon>Ranoidea</taxon>
        <taxon>Ranidae</taxon>
        <taxon>Staurois</taxon>
    </lineage>
</organism>
<protein>
    <recommendedName>
        <fullName evidence="1">acetate--CoA ligase</fullName>
        <ecNumber evidence="1">6.2.1.1</ecNumber>
    </recommendedName>
</protein>
<feature type="domain" description="AMP-binding enzyme C-terminal" evidence="6">
    <location>
        <begin position="153"/>
        <end position="232"/>
    </location>
</feature>
<sequence>ILIAVGEPINHEAWEWFYNVVGERRCTLVDTWWQTETGGICISPRPSEQEGEVIPGMAMRPFLGIRPELLDEQGKVIEGGDVSGALCIAQPWPGMARTIYGDHQRFVDAYFKAYPGYYFTGDGAHRTNEGYYQITGRMDDVINISGHRLGTAEIEDALDEHPDVPETAVIGFPHDIKGEAAFAFVVLKDDVKEPEKDIKEDLKAIVATKIAKYAVPDHILMVKRLPKTRSGKIMRRVLRKIATGYTEDLGDITTLEDPVIITEILEAYQKYKSEQTNK</sequence>
<dbReference type="InterPro" id="IPR045851">
    <property type="entry name" value="AMP-bd_C_sf"/>
</dbReference>
<comment type="caution">
    <text evidence="7">The sequence shown here is derived from an EMBL/GenBank/DDBJ whole genome shotgun (WGS) entry which is preliminary data.</text>
</comment>
<proteinExistence type="predicted"/>
<dbReference type="SUPFAM" id="SSF56801">
    <property type="entry name" value="Acetyl-CoA synthetase-like"/>
    <property type="match status" value="1"/>
</dbReference>
<dbReference type="InterPro" id="IPR025110">
    <property type="entry name" value="AMP-bd_C"/>
</dbReference>
<evidence type="ECO:0000256" key="2">
    <source>
        <dbReference type="ARBA" id="ARBA00022598"/>
    </source>
</evidence>
<keyword evidence="8" id="KW-1185">Reference proteome</keyword>
<dbReference type="Pfam" id="PF13193">
    <property type="entry name" value="AMP-binding_C"/>
    <property type="match status" value="1"/>
</dbReference>
<evidence type="ECO:0000313" key="7">
    <source>
        <dbReference type="EMBL" id="CAI9614836.1"/>
    </source>
</evidence>
<reference evidence="7" key="1">
    <citation type="submission" date="2023-05" db="EMBL/GenBank/DDBJ databases">
        <authorList>
            <person name="Stuckert A."/>
        </authorList>
    </citation>
    <scope>NUCLEOTIDE SEQUENCE</scope>
</reference>
<dbReference type="EMBL" id="CATNWA010019756">
    <property type="protein sequence ID" value="CAI9614836.1"/>
    <property type="molecule type" value="Genomic_DNA"/>
</dbReference>
<evidence type="ECO:0000259" key="5">
    <source>
        <dbReference type="Pfam" id="PF00501"/>
    </source>
</evidence>
<keyword evidence="4" id="KW-0067">ATP-binding</keyword>
<keyword evidence="2" id="KW-0436">Ligase</keyword>
<feature type="domain" description="AMP-dependent synthetase/ligase" evidence="5">
    <location>
        <begin position="2"/>
        <end position="97"/>
    </location>
</feature>
<dbReference type="Gene3D" id="3.40.50.12780">
    <property type="entry name" value="N-terminal domain of ligase-like"/>
    <property type="match status" value="1"/>
</dbReference>
<dbReference type="Pfam" id="PF00501">
    <property type="entry name" value="AMP-binding"/>
    <property type="match status" value="1"/>
</dbReference>
<evidence type="ECO:0000256" key="4">
    <source>
        <dbReference type="ARBA" id="ARBA00022840"/>
    </source>
</evidence>
<keyword evidence="3" id="KW-0547">Nucleotide-binding</keyword>
<dbReference type="Gene3D" id="3.30.300.30">
    <property type="match status" value="1"/>
</dbReference>
<name>A0ABN9H4L2_9NEOB</name>
<dbReference type="PANTHER" id="PTHR24095">
    <property type="entry name" value="ACETYL-COENZYME A SYNTHETASE"/>
    <property type="match status" value="1"/>
</dbReference>
<gene>
    <name evidence="7" type="ORF">SPARVUS_LOCUS15147606</name>
</gene>
<dbReference type="Proteomes" id="UP001162483">
    <property type="component" value="Unassembled WGS sequence"/>
</dbReference>
<dbReference type="InterPro" id="IPR042099">
    <property type="entry name" value="ANL_N_sf"/>
</dbReference>
<evidence type="ECO:0000256" key="1">
    <source>
        <dbReference type="ARBA" id="ARBA00013275"/>
    </source>
</evidence>
<accession>A0ABN9H4L2</accession>